<name>A0AAD3D168_9STRA</name>
<feature type="region of interest" description="Disordered" evidence="5">
    <location>
        <begin position="493"/>
        <end position="512"/>
    </location>
</feature>
<feature type="transmembrane region" description="Helical" evidence="6">
    <location>
        <begin position="100"/>
        <end position="124"/>
    </location>
</feature>
<reference evidence="7 8" key="1">
    <citation type="journal article" date="2021" name="Sci. Rep.">
        <title>The genome of the diatom Chaetoceros tenuissimus carries an ancient integrated fragment of an extant virus.</title>
        <authorList>
            <person name="Hongo Y."/>
            <person name="Kimura K."/>
            <person name="Takaki Y."/>
            <person name="Yoshida Y."/>
            <person name="Baba S."/>
            <person name="Kobayashi G."/>
            <person name="Nagasaki K."/>
            <person name="Hano T."/>
            <person name="Tomaru Y."/>
        </authorList>
    </citation>
    <scope>NUCLEOTIDE SEQUENCE [LARGE SCALE GENOMIC DNA]</scope>
    <source>
        <strain evidence="7 8">NIES-3715</strain>
    </source>
</reference>
<evidence type="ECO:0000313" key="7">
    <source>
        <dbReference type="EMBL" id="GFH55809.1"/>
    </source>
</evidence>
<dbReference type="GO" id="GO:0005886">
    <property type="term" value="C:plasma membrane"/>
    <property type="evidence" value="ECO:0007669"/>
    <property type="project" value="TreeGrafter"/>
</dbReference>
<comment type="caution">
    <text evidence="7">The sequence shown here is derived from an EMBL/GenBank/DDBJ whole genome shotgun (WGS) entry which is preliminary data.</text>
</comment>
<dbReference type="Gene3D" id="1.20.1070.10">
    <property type="entry name" value="Rhodopsin 7-helix transmembrane proteins"/>
    <property type="match status" value="1"/>
</dbReference>
<evidence type="ECO:0000256" key="5">
    <source>
        <dbReference type="SAM" id="MobiDB-lite"/>
    </source>
</evidence>
<evidence type="ECO:0000256" key="6">
    <source>
        <dbReference type="SAM" id="Phobius"/>
    </source>
</evidence>
<evidence type="ECO:0000256" key="4">
    <source>
        <dbReference type="ARBA" id="ARBA00023136"/>
    </source>
</evidence>
<dbReference type="AlphaFoldDB" id="A0AAD3D168"/>
<feature type="transmembrane region" description="Helical" evidence="6">
    <location>
        <begin position="144"/>
        <end position="161"/>
    </location>
</feature>
<dbReference type="EMBL" id="BLLK01000051">
    <property type="protein sequence ID" value="GFH55809.1"/>
    <property type="molecule type" value="Genomic_DNA"/>
</dbReference>
<keyword evidence="2 6" id="KW-0812">Transmembrane</keyword>
<dbReference type="SUPFAM" id="SSF81321">
    <property type="entry name" value="Family A G protein-coupled receptor-like"/>
    <property type="match status" value="1"/>
</dbReference>
<feature type="region of interest" description="Disordered" evidence="5">
    <location>
        <begin position="545"/>
        <end position="594"/>
    </location>
</feature>
<feature type="compositionally biased region" description="Polar residues" evidence="5">
    <location>
        <begin position="564"/>
        <end position="594"/>
    </location>
</feature>
<feature type="region of interest" description="Disordered" evidence="5">
    <location>
        <begin position="400"/>
        <end position="420"/>
    </location>
</feature>
<keyword evidence="4 6" id="KW-0472">Membrane</keyword>
<evidence type="ECO:0000256" key="2">
    <source>
        <dbReference type="ARBA" id="ARBA00022692"/>
    </source>
</evidence>
<gene>
    <name evidence="7" type="ORF">CTEN210_12285</name>
</gene>
<feature type="transmembrane region" description="Helical" evidence="6">
    <location>
        <begin position="22"/>
        <end position="46"/>
    </location>
</feature>
<feature type="region of interest" description="Disordered" evidence="5">
    <location>
        <begin position="241"/>
        <end position="293"/>
    </location>
</feature>
<dbReference type="Proteomes" id="UP001054902">
    <property type="component" value="Unassembled WGS sequence"/>
</dbReference>
<protein>
    <submittedName>
        <fullName evidence="7">Uncharacterized protein</fullName>
    </submittedName>
</protein>
<dbReference type="PANTHER" id="PTHR23112:SF0">
    <property type="entry name" value="TRANSMEMBRANE PROTEIN 116"/>
    <property type="match status" value="1"/>
</dbReference>
<proteinExistence type="predicted"/>
<keyword evidence="3 6" id="KW-1133">Transmembrane helix</keyword>
<dbReference type="GO" id="GO:0004930">
    <property type="term" value="F:G protein-coupled receptor activity"/>
    <property type="evidence" value="ECO:0007669"/>
    <property type="project" value="TreeGrafter"/>
</dbReference>
<feature type="compositionally biased region" description="Polar residues" evidence="5">
    <location>
        <begin position="283"/>
        <end position="293"/>
    </location>
</feature>
<comment type="subcellular location">
    <subcellularLocation>
        <location evidence="1">Membrane</location>
        <topology evidence="1">Multi-pass membrane protein</topology>
    </subcellularLocation>
</comment>
<organism evidence="7 8">
    <name type="scientific">Chaetoceros tenuissimus</name>
    <dbReference type="NCBI Taxonomy" id="426638"/>
    <lineage>
        <taxon>Eukaryota</taxon>
        <taxon>Sar</taxon>
        <taxon>Stramenopiles</taxon>
        <taxon>Ochrophyta</taxon>
        <taxon>Bacillariophyta</taxon>
        <taxon>Coscinodiscophyceae</taxon>
        <taxon>Chaetocerotophycidae</taxon>
        <taxon>Chaetocerotales</taxon>
        <taxon>Chaetocerotaceae</taxon>
        <taxon>Chaetoceros</taxon>
    </lineage>
</organism>
<dbReference type="PANTHER" id="PTHR23112">
    <property type="entry name" value="G PROTEIN-COUPLED RECEPTOR 157-RELATED"/>
    <property type="match status" value="1"/>
</dbReference>
<evidence type="ECO:0000256" key="3">
    <source>
        <dbReference type="ARBA" id="ARBA00022989"/>
    </source>
</evidence>
<feature type="transmembrane region" description="Helical" evidence="6">
    <location>
        <begin position="58"/>
        <end position="80"/>
    </location>
</feature>
<keyword evidence="8" id="KW-1185">Reference proteome</keyword>
<feature type="transmembrane region" description="Helical" evidence="6">
    <location>
        <begin position="197"/>
        <end position="221"/>
    </location>
</feature>
<sequence length="594" mass="66207">MTPEKQAALLAAMKKKIKIWKAAASIQIASSTISFVSSSALAVMIWRKKDRFATPYRRIIFCISISDILQSLGLLIGPFSPPKSVRQAIWSVGNDNTCTFDGLLFTFGSTWVPMYSAALSIYYFCKLHLNMTDEQFQFKVERHMHRFIILSMIAVNIAAMAKDAINTATSGTVCLYSATPIRCRYTDNVDCDANADAAMVIGMMTTTILPFLCLFLILAFLSKLSYEIAFREKLFSSSNISPPASTHCEDMAESQQINVEKEEEAKVQSNDDASGKLRKTSSGKEQLQLRSTTSNRRKMIVQQRLAKSYKREMMLQVLLYSLAFMATYVLFAVGNLMFYLEKQPPLVFFFFIQALFPLGGIFNILIFTRPATKVEKTRSPHLSWLGAFWIVFKNGGDPTPATVARPTTGSQIDNDAGGDSKSYFNDKSLKFGVAKDLNPSQKAPSDALQEYSNIYNDISQDAPRLSVAQESLNPSQKAPSDALQEYSNIYNDISQDAPRLSDAQESADPVTSKRNYCGNLIDPSTGSSHRVKFCTGNRFFVSSVESEGRKGESYDDISEYAPISQVQRDATESQENTQTLRDASDNKPNPFTKE</sequence>
<evidence type="ECO:0000313" key="8">
    <source>
        <dbReference type="Proteomes" id="UP001054902"/>
    </source>
</evidence>
<accession>A0AAD3D168</accession>
<evidence type="ECO:0000256" key="1">
    <source>
        <dbReference type="ARBA" id="ARBA00004141"/>
    </source>
</evidence>
<feature type="transmembrane region" description="Helical" evidence="6">
    <location>
        <begin position="346"/>
        <end position="368"/>
    </location>
</feature>
<dbReference type="GO" id="GO:0007189">
    <property type="term" value="P:adenylate cyclase-activating G protein-coupled receptor signaling pathway"/>
    <property type="evidence" value="ECO:0007669"/>
    <property type="project" value="TreeGrafter"/>
</dbReference>
<feature type="transmembrane region" description="Helical" evidence="6">
    <location>
        <begin position="317"/>
        <end position="340"/>
    </location>
</feature>